<dbReference type="Proteomes" id="UP001148662">
    <property type="component" value="Unassembled WGS sequence"/>
</dbReference>
<keyword evidence="2" id="KW-1185">Reference proteome</keyword>
<protein>
    <submittedName>
        <fullName evidence="1">Uncharacterized protein</fullName>
    </submittedName>
</protein>
<gene>
    <name evidence="1" type="ORF">NM688_g2228</name>
</gene>
<evidence type="ECO:0000313" key="2">
    <source>
        <dbReference type="Proteomes" id="UP001148662"/>
    </source>
</evidence>
<sequence length="258" mass="30330">MPARTNRQFKGRYTPYTASSRGREEHESGGLKESRLRTLQRELGDALLKPYEGYSLRGIPSSKTTRARMIYHELREISNREERREAEKQRAILEKLNRLHKTRFGEPEKDNSSRRYDGRNEDRNPPLAGGPRKVTRPEPQRELNATEIHQAYDAKWEQLKRSKQHLTLNFHQIPWPVYANLVSAPEQVDHAALEAFFAHPLRRGDKSLKAELLRWHPDKFKSLTLPQVRQDKQKVVLETAKRILDCLLSLRRNNRSRE</sequence>
<dbReference type="EMBL" id="JANHOG010000273">
    <property type="protein sequence ID" value="KAJ3556074.1"/>
    <property type="molecule type" value="Genomic_DNA"/>
</dbReference>
<evidence type="ECO:0000313" key="1">
    <source>
        <dbReference type="EMBL" id="KAJ3556074.1"/>
    </source>
</evidence>
<comment type="caution">
    <text evidence="1">The sequence shown here is derived from an EMBL/GenBank/DDBJ whole genome shotgun (WGS) entry which is preliminary data.</text>
</comment>
<reference evidence="1" key="1">
    <citation type="submission" date="2022-07" db="EMBL/GenBank/DDBJ databases">
        <title>Genome Sequence of Phlebia brevispora.</title>
        <authorList>
            <person name="Buettner E."/>
        </authorList>
    </citation>
    <scope>NUCLEOTIDE SEQUENCE</scope>
    <source>
        <strain evidence="1">MPL23</strain>
    </source>
</reference>
<organism evidence="1 2">
    <name type="scientific">Phlebia brevispora</name>
    <dbReference type="NCBI Taxonomy" id="194682"/>
    <lineage>
        <taxon>Eukaryota</taxon>
        <taxon>Fungi</taxon>
        <taxon>Dikarya</taxon>
        <taxon>Basidiomycota</taxon>
        <taxon>Agaricomycotina</taxon>
        <taxon>Agaricomycetes</taxon>
        <taxon>Polyporales</taxon>
        <taxon>Meruliaceae</taxon>
        <taxon>Phlebia</taxon>
    </lineage>
</organism>
<proteinExistence type="predicted"/>
<accession>A0ACC1T974</accession>
<name>A0ACC1T974_9APHY</name>